<accession>A0A1S0U6X4</accession>
<sequence length="100" mass="11817">MFSRPWSFRCVKFRTTQSLKASSTQKIKKKKEEKEGNREKSECRKTQVASWNLIKFDIHTVLCASTNGLMSRKRSKSRKRQRQELRGLNFAPIKTVLRQL</sequence>
<name>A0A1S0U6X4_LOALO</name>
<organism evidence="2">
    <name type="scientific">Loa loa</name>
    <name type="common">Eye worm</name>
    <name type="synonym">Filaria loa</name>
    <dbReference type="NCBI Taxonomy" id="7209"/>
    <lineage>
        <taxon>Eukaryota</taxon>
        <taxon>Metazoa</taxon>
        <taxon>Ecdysozoa</taxon>
        <taxon>Nematoda</taxon>
        <taxon>Chromadorea</taxon>
        <taxon>Rhabditida</taxon>
        <taxon>Spirurina</taxon>
        <taxon>Spiruromorpha</taxon>
        <taxon>Filarioidea</taxon>
        <taxon>Onchocercidae</taxon>
        <taxon>Loa</taxon>
    </lineage>
</organism>
<protein>
    <submittedName>
        <fullName evidence="2">Uncharacterized protein</fullName>
    </submittedName>
</protein>
<proteinExistence type="predicted"/>
<evidence type="ECO:0000313" key="2">
    <source>
        <dbReference type="EMBL" id="EFO26251.1"/>
    </source>
</evidence>
<dbReference type="RefSeq" id="XP_003137820.1">
    <property type="nucleotide sequence ID" value="XM_003137772.1"/>
</dbReference>
<dbReference type="GeneID" id="9939618"/>
<dbReference type="KEGG" id="loa:LOAG_02234"/>
<dbReference type="EMBL" id="JH712175">
    <property type="protein sequence ID" value="EFO26251.1"/>
    <property type="molecule type" value="Genomic_DNA"/>
</dbReference>
<feature type="compositionally biased region" description="Basic and acidic residues" evidence="1">
    <location>
        <begin position="30"/>
        <end position="41"/>
    </location>
</feature>
<feature type="region of interest" description="Disordered" evidence="1">
    <location>
        <begin position="21"/>
        <end position="41"/>
    </location>
</feature>
<evidence type="ECO:0000256" key="1">
    <source>
        <dbReference type="SAM" id="MobiDB-lite"/>
    </source>
</evidence>
<dbReference type="InParanoid" id="A0A1S0U6X4"/>
<gene>
    <name evidence="2" type="ORF">LOAG_02234</name>
</gene>
<reference evidence="2" key="1">
    <citation type="submission" date="2012-04" db="EMBL/GenBank/DDBJ databases">
        <title>The Genome Sequence of Loa loa.</title>
        <authorList>
            <consortium name="The Broad Institute Genome Sequencing Platform"/>
            <consortium name="Broad Institute Genome Sequencing Center for Infectious Disease"/>
            <person name="Nutman T.B."/>
            <person name="Fink D.L."/>
            <person name="Russ C."/>
            <person name="Young S."/>
            <person name="Zeng Q."/>
            <person name="Gargeya S."/>
            <person name="Alvarado L."/>
            <person name="Berlin A."/>
            <person name="Chapman S.B."/>
            <person name="Chen Z."/>
            <person name="Freedman E."/>
            <person name="Gellesch M."/>
            <person name="Goldberg J."/>
            <person name="Griggs A."/>
            <person name="Gujja S."/>
            <person name="Heilman E.R."/>
            <person name="Heiman D."/>
            <person name="Howarth C."/>
            <person name="Mehta T."/>
            <person name="Neiman D."/>
            <person name="Pearson M."/>
            <person name="Roberts A."/>
            <person name="Saif S."/>
            <person name="Shea T."/>
            <person name="Shenoy N."/>
            <person name="Sisk P."/>
            <person name="Stolte C."/>
            <person name="Sykes S."/>
            <person name="White J."/>
            <person name="Yandava C."/>
            <person name="Haas B."/>
            <person name="Henn M.R."/>
            <person name="Nusbaum C."/>
            <person name="Birren B."/>
        </authorList>
    </citation>
    <scope>NUCLEOTIDE SEQUENCE [LARGE SCALE GENOMIC DNA]</scope>
</reference>
<dbReference type="CTD" id="9939618"/>
<dbReference type="AlphaFoldDB" id="A0A1S0U6X4"/>